<name>A0A7W8MF17_9HYPH</name>
<protein>
    <submittedName>
        <fullName evidence="2">Uncharacterized protein</fullName>
    </submittedName>
</protein>
<feature type="region of interest" description="Disordered" evidence="1">
    <location>
        <begin position="1"/>
        <end position="21"/>
    </location>
</feature>
<organism evidence="2 3">
    <name type="scientific">Rhizobium rosettiformans</name>
    <dbReference type="NCBI Taxonomy" id="1368430"/>
    <lineage>
        <taxon>Bacteria</taxon>
        <taxon>Pseudomonadati</taxon>
        <taxon>Pseudomonadota</taxon>
        <taxon>Alphaproteobacteria</taxon>
        <taxon>Hyphomicrobiales</taxon>
        <taxon>Rhizobiaceae</taxon>
        <taxon>Rhizobium/Agrobacterium group</taxon>
        <taxon>Rhizobium</taxon>
    </lineage>
</organism>
<keyword evidence="3" id="KW-1185">Reference proteome</keyword>
<dbReference type="EMBL" id="JACHGA010000036">
    <property type="protein sequence ID" value="MBB5278788.1"/>
    <property type="molecule type" value="Genomic_DNA"/>
</dbReference>
<sequence length="41" mass="4320">MNELTSAEPAGADEAAADRDCRQGPIKVDRYSLTAARAINA</sequence>
<dbReference type="AlphaFoldDB" id="A0A7W8MF17"/>
<gene>
    <name evidence="2" type="ORF">HNR26_004902</name>
</gene>
<reference evidence="2 3" key="1">
    <citation type="submission" date="2020-08" db="EMBL/GenBank/DDBJ databases">
        <title>Genomic Encyclopedia of Type Strains, Phase IV (KMG-IV): sequencing the most valuable type-strain genomes for metagenomic binning, comparative biology and taxonomic classification.</title>
        <authorList>
            <person name="Goeker M."/>
        </authorList>
    </citation>
    <scope>NUCLEOTIDE SEQUENCE [LARGE SCALE GENOMIC DNA]</scope>
    <source>
        <strain evidence="2 3">DSM 26376</strain>
    </source>
</reference>
<comment type="caution">
    <text evidence="2">The sequence shown here is derived from an EMBL/GenBank/DDBJ whole genome shotgun (WGS) entry which is preliminary data.</text>
</comment>
<evidence type="ECO:0000313" key="2">
    <source>
        <dbReference type="EMBL" id="MBB5278788.1"/>
    </source>
</evidence>
<accession>A0A7W8MF17</accession>
<evidence type="ECO:0000313" key="3">
    <source>
        <dbReference type="Proteomes" id="UP000550895"/>
    </source>
</evidence>
<evidence type="ECO:0000256" key="1">
    <source>
        <dbReference type="SAM" id="MobiDB-lite"/>
    </source>
</evidence>
<dbReference type="Proteomes" id="UP000550895">
    <property type="component" value="Unassembled WGS sequence"/>
</dbReference>
<proteinExistence type="predicted"/>